<dbReference type="Pfam" id="PF00085">
    <property type="entry name" value="Thioredoxin"/>
    <property type="match status" value="1"/>
</dbReference>
<feature type="chain" id="PRO_5027640093" evidence="2">
    <location>
        <begin position="30"/>
        <end position="314"/>
    </location>
</feature>
<dbReference type="OrthoDB" id="1899781at2759"/>
<dbReference type="Gene3D" id="3.40.30.10">
    <property type="entry name" value="Glutaredoxin"/>
    <property type="match status" value="1"/>
</dbReference>
<evidence type="ECO:0000259" key="3">
    <source>
        <dbReference type="PROSITE" id="PS51352"/>
    </source>
</evidence>
<evidence type="ECO:0000313" key="5">
    <source>
        <dbReference type="RefSeq" id="XP_027068986.1"/>
    </source>
</evidence>
<dbReference type="Proteomes" id="UP001652660">
    <property type="component" value="Chromosome 6c"/>
</dbReference>
<name>A0A6P6ST97_COFAR</name>
<reference evidence="5" key="2">
    <citation type="submission" date="2025-08" db="UniProtKB">
        <authorList>
            <consortium name="RefSeq"/>
        </authorList>
    </citation>
    <scope>IDENTIFICATION</scope>
    <source>
        <tissue evidence="5">Leaves</tissue>
    </source>
</reference>
<evidence type="ECO:0000256" key="1">
    <source>
        <dbReference type="SAM" id="Phobius"/>
    </source>
</evidence>
<dbReference type="InterPro" id="IPR013766">
    <property type="entry name" value="Thioredoxin_domain"/>
</dbReference>
<feature type="transmembrane region" description="Helical" evidence="1">
    <location>
        <begin position="210"/>
        <end position="232"/>
    </location>
</feature>
<keyword evidence="1" id="KW-0812">Transmembrane</keyword>
<sequence>MLVKSMKMGRLRLIICSICLLSWVPTPLASSSSHPVCPAASHSRPFSILHALTSQCPPFFFPNSPLHVNGNLLERVLSSKARNSYAAVLFYASWCPFSQRAYMTFEVLSSMYPHIEHLAVEQSSATPSLFSRFGIHSLPAIVMVKQKSRTRFYGSKDLDSLVEFYKQTTGSEPVQYVAANQSGSSVTSPKLIVQSWMGSSIREMVTREPYLIFSVLFLILRVLVYVMPTVLYRLEDVWASYRPHLNMEIFGETSQVLGRILQMIDVKRAWSKLRICKNRNFHQSARNARVWASSLASVSLGETSMLQEIWAKKG</sequence>
<reference evidence="4" key="1">
    <citation type="journal article" date="2025" name="Foods">
        <title>Unveiling the Microbial Signatures of Arabica Coffee Cherries: Insights into Ripeness Specific Diversity, Functional Traits, and Implications for Quality and Safety.</title>
        <authorList>
            <consortium name="RefSeq"/>
            <person name="Tenea G.N."/>
            <person name="Cifuentes V."/>
            <person name="Reyes P."/>
            <person name="Cevallos-Vallejos M."/>
        </authorList>
    </citation>
    <scope>NUCLEOTIDE SEQUENCE [LARGE SCALE GENOMIC DNA]</scope>
</reference>
<organism evidence="4 5">
    <name type="scientific">Coffea arabica</name>
    <name type="common">Arabian coffee</name>
    <dbReference type="NCBI Taxonomy" id="13443"/>
    <lineage>
        <taxon>Eukaryota</taxon>
        <taxon>Viridiplantae</taxon>
        <taxon>Streptophyta</taxon>
        <taxon>Embryophyta</taxon>
        <taxon>Tracheophyta</taxon>
        <taxon>Spermatophyta</taxon>
        <taxon>Magnoliopsida</taxon>
        <taxon>eudicotyledons</taxon>
        <taxon>Gunneridae</taxon>
        <taxon>Pentapetalae</taxon>
        <taxon>asterids</taxon>
        <taxon>lamiids</taxon>
        <taxon>Gentianales</taxon>
        <taxon>Rubiaceae</taxon>
        <taxon>Ixoroideae</taxon>
        <taxon>Gardenieae complex</taxon>
        <taxon>Bertiereae - Coffeeae clade</taxon>
        <taxon>Coffeeae</taxon>
        <taxon>Coffea</taxon>
    </lineage>
</organism>
<dbReference type="GeneID" id="113694282"/>
<dbReference type="PANTHER" id="PTHR47126">
    <property type="entry name" value="5'-ADENYLYLSULFATE REDUCTASE-LIKE 7"/>
    <property type="match status" value="1"/>
</dbReference>
<dbReference type="InterPro" id="IPR044794">
    <property type="entry name" value="APRL5/7"/>
</dbReference>
<evidence type="ECO:0000256" key="2">
    <source>
        <dbReference type="SAM" id="SignalP"/>
    </source>
</evidence>
<keyword evidence="1" id="KW-1133">Transmembrane helix</keyword>
<keyword evidence="2" id="KW-0732">Signal</keyword>
<keyword evidence="4" id="KW-1185">Reference proteome</keyword>
<evidence type="ECO:0000313" key="4">
    <source>
        <dbReference type="Proteomes" id="UP001652660"/>
    </source>
</evidence>
<proteinExistence type="predicted"/>
<dbReference type="AlphaFoldDB" id="A0A6P6ST97"/>
<dbReference type="SUPFAM" id="SSF52833">
    <property type="entry name" value="Thioredoxin-like"/>
    <property type="match status" value="1"/>
</dbReference>
<dbReference type="PANTHER" id="PTHR47126:SF3">
    <property type="entry name" value="5'-ADENYLYLSULFATE REDUCTASE-LIKE 5"/>
    <property type="match status" value="1"/>
</dbReference>
<feature type="signal peptide" evidence="2">
    <location>
        <begin position="1"/>
        <end position="29"/>
    </location>
</feature>
<protein>
    <submittedName>
        <fullName evidence="5">5'-adenylylsulfate reductase-like 5</fullName>
    </submittedName>
</protein>
<dbReference type="PROSITE" id="PS51352">
    <property type="entry name" value="THIOREDOXIN_2"/>
    <property type="match status" value="1"/>
</dbReference>
<gene>
    <name evidence="5" type="primary">LOC113694282</name>
</gene>
<keyword evidence="1" id="KW-0472">Membrane</keyword>
<accession>A0A6P6ST97</accession>
<dbReference type="RefSeq" id="XP_027068986.1">
    <property type="nucleotide sequence ID" value="XM_027213185.2"/>
</dbReference>
<dbReference type="InterPro" id="IPR036249">
    <property type="entry name" value="Thioredoxin-like_sf"/>
</dbReference>
<feature type="domain" description="Thioredoxin" evidence="3">
    <location>
        <begin position="50"/>
        <end position="170"/>
    </location>
</feature>